<keyword evidence="4" id="KW-1185">Reference proteome</keyword>
<dbReference type="AlphaFoldDB" id="A0A4R5TQH0"/>
<dbReference type="Gene3D" id="1.10.530.10">
    <property type="match status" value="1"/>
</dbReference>
<sequence>MLPGMELMGCANLAVPPDVMRHVVRIESSFNPYAIGVVGGRLVRQPRNLPEAVSTARMLESEGYNFSLGLAQVNRYNLASYGLDSYEKAFQACPNLQAGARILAECYHRSGGDWGKAFSCYYSGNFVTGFRHGYVQKVLASWHSEAGSLSAPAVALVERRTGRAVAASVAADLPSLVMRRIQEAAAPPVPALRVQPPSAIAPAVSTMLPQPASVAMPSRHAAPGPVIAGALVPDGDAPVRLQPMGAVSSQIPSLPPTSPQQQAVADLPAVAPSPRRDEAFVF</sequence>
<name>A0A4R5TQH0_9GAMM</name>
<organism evidence="3 4">
    <name type="scientific">Luteimonas aestuarii</name>
    <dbReference type="NCBI Taxonomy" id="453837"/>
    <lineage>
        <taxon>Bacteria</taxon>
        <taxon>Pseudomonadati</taxon>
        <taxon>Pseudomonadota</taxon>
        <taxon>Gammaproteobacteria</taxon>
        <taxon>Lysobacterales</taxon>
        <taxon>Lysobacteraceae</taxon>
        <taxon>Luteimonas</taxon>
    </lineage>
</organism>
<reference evidence="3 4" key="1">
    <citation type="submission" date="2019-03" db="EMBL/GenBank/DDBJ databases">
        <title>Luteimonas zhaokaii sp.nov., isolated from the rectal contents of Plateau pika in Yushu, Qinghai Province, China.</title>
        <authorList>
            <person name="Zhang G."/>
        </authorList>
    </citation>
    <scope>NUCLEOTIDE SEQUENCE [LARGE SCALE GENOMIC DNA]</scope>
    <source>
        <strain evidence="3 4">B9</strain>
    </source>
</reference>
<dbReference type="Proteomes" id="UP000294796">
    <property type="component" value="Unassembled WGS sequence"/>
</dbReference>
<feature type="domain" description="Transglycosylase SLT" evidence="2">
    <location>
        <begin position="14"/>
        <end position="128"/>
    </location>
</feature>
<evidence type="ECO:0000256" key="1">
    <source>
        <dbReference type="SAM" id="MobiDB-lite"/>
    </source>
</evidence>
<gene>
    <name evidence="3" type="ORF">E2F46_12955</name>
</gene>
<comment type="caution">
    <text evidence="3">The sequence shown here is derived from an EMBL/GenBank/DDBJ whole genome shotgun (WGS) entry which is preliminary data.</text>
</comment>
<dbReference type="InterPro" id="IPR023346">
    <property type="entry name" value="Lysozyme-like_dom_sf"/>
</dbReference>
<dbReference type="CDD" id="cd16892">
    <property type="entry name" value="LT_VirB1-like"/>
    <property type="match status" value="1"/>
</dbReference>
<dbReference type="InterPro" id="IPR008258">
    <property type="entry name" value="Transglycosylase_SLT_dom_1"/>
</dbReference>
<dbReference type="EMBL" id="SMTF01000012">
    <property type="protein sequence ID" value="TDK22670.1"/>
    <property type="molecule type" value="Genomic_DNA"/>
</dbReference>
<dbReference type="OrthoDB" id="8565485at2"/>
<accession>A0A4R5TQH0</accession>
<evidence type="ECO:0000259" key="2">
    <source>
        <dbReference type="Pfam" id="PF01464"/>
    </source>
</evidence>
<protein>
    <submittedName>
        <fullName evidence="3">Lytic transglycosylase domain-containing protein</fullName>
    </submittedName>
</protein>
<evidence type="ECO:0000313" key="3">
    <source>
        <dbReference type="EMBL" id="TDK22670.1"/>
    </source>
</evidence>
<feature type="region of interest" description="Disordered" evidence="1">
    <location>
        <begin position="247"/>
        <end position="270"/>
    </location>
</feature>
<dbReference type="SUPFAM" id="SSF53955">
    <property type="entry name" value="Lysozyme-like"/>
    <property type="match status" value="1"/>
</dbReference>
<proteinExistence type="predicted"/>
<evidence type="ECO:0000313" key="4">
    <source>
        <dbReference type="Proteomes" id="UP000294796"/>
    </source>
</evidence>
<dbReference type="Pfam" id="PF01464">
    <property type="entry name" value="SLT"/>
    <property type="match status" value="1"/>
</dbReference>